<dbReference type="PANTHER" id="PTHR30036">
    <property type="entry name" value="D-XYLOSE-BINDING PERIPLASMIC PROTEIN"/>
    <property type="match status" value="1"/>
</dbReference>
<dbReference type="InterPro" id="IPR025997">
    <property type="entry name" value="SBP_2_dom"/>
</dbReference>
<name>A0A7W7MRN6_9ACTN</name>
<comment type="caution">
    <text evidence="5">The sequence shown here is derived from an EMBL/GenBank/DDBJ whole genome shotgun (WGS) entry which is preliminary data.</text>
</comment>
<comment type="similarity">
    <text evidence="2">Belongs to the bacterial solute-binding protein 2 family.</text>
</comment>
<dbReference type="Gene3D" id="3.40.50.2300">
    <property type="match status" value="2"/>
</dbReference>
<reference evidence="5 6" key="1">
    <citation type="submission" date="2020-08" db="EMBL/GenBank/DDBJ databases">
        <title>Sequencing the genomes of 1000 actinobacteria strains.</title>
        <authorList>
            <person name="Klenk H.-P."/>
        </authorList>
    </citation>
    <scope>NUCLEOTIDE SEQUENCE [LARGE SCALE GENOMIC DNA]</scope>
    <source>
        <strain evidence="5 6">DSM 43149</strain>
    </source>
</reference>
<accession>A0A7W7MRN6</accession>
<dbReference type="InterPro" id="IPR028082">
    <property type="entry name" value="Peripla_BP_I"/>
</dbReference>
<evidence type="ECO:0000313" key="6">
    <source>
        <dbReference type="Proteomes" id="UP000578112"/>
    </source>
</evidence>
<dbReference type="InterPro" id="IPR050555">
    <property type="entry name" value="Bact_Solute-Bind_Prot2"/>
</dbReference>
<gene>
    <name evidence="5" type="ORF">BJ971_004346</name>
</gene>
<dbReference type="GO" id="GO:0030246">
    <property type="term" value="F:carbohydrate binding"/>
    <property type="evidence" value="ECO:0007669"/>
    <property type="project" value="TreeGrafter"/>
</dbReference>
<feature type="domain" description="Periplasmic binding protein" evidence="4">
    <location>
        <begin position="43"/>
        <end position="298"/>
    </location>
</feature>
<evidence type="ECO:0000259" key="4">
    <source>
        <dbReference type="Pfam" id="PF13407"/>
    </source>
</evidence>
<dbReference type="GO" id="GO:0030288">
    <property type="term" value="C:outer membrane-bounded periplasmic space"/>
    <property type="evidence" value="ECO:0007669"/>
    <property type="project" value="TreeGrafter"/>
</dbReference>
<organism evidence="5 6">
    <name type="scientific">Actinoplanes digitatis</name>
    <dbReference type="NCBI Taxonomy" id="1868"/>
    <lineage>
        <taxon>Bacteria</taxon>
        <taxon>Bacillati</taxon>
        <taxon>Actinomycetota</taxon>
        <taxon>Actinomycetes</taxon>
        <taxon>Micromonosporales</taxon>
        <taxon>Micromonosporaceae</taxon>
        <taxon>Actinoplanes</taxon>
    </lineage>
</organism>
<dbReference type="AlphaFoldDB" id="A0A7W7MRN6"/>
<evidence type="ECO:0000256" key="2">
    <source>
        <dbReference type="ARBA" id="ARBA00007639"/>
    </source>
</evidence>
<comment type="subcellular location">
    <subcellularLocation>
        <location evidence="1">Cell envelope</location>
    </subcellularLocation>
</comment>
<dbReference type="Proteomes" id="UP000578112">
    <property type="component" value="Unassembled WGS sequence"/>
</dbReference>
<keyword evidence="3" id="KW-0732">Signal</keyword>
<evidence type="ECO:0000256" key="3">
    <source>
        <dbReference type="SAM" id="SignalP"/>
    </source>
</evidence>
<evidence type="ECO:0000256" key="1">
    <source>
        <dbReference type="ARBA" id="ARBA00004196"/>
    </source>
</evidence>
<dbReference type="EMBL" id="JACHNH010000001">
    <property type="protein sequence ID" value="MBB4763790.1"/>
    <property type="molecule type" value="Genomic_DNA"/>
</dbReference>
<dbReference type="PANTHER" id="PTHR30036:SF7">
    <property type="entry name" value="ABC TRANSPORTER PERIPLASMIC-BINDING PROTEIN YPHF"/>
    <property type="match status" value="1"/>
</dbReference>
<evidence type="ECO:0000313" key="5">
    <source>
        <dbReference type="EMBL" id="MBB4763790.1"/>
    </source>
</evidence>
<feature type="signal peptide" evidence="3">
    <location>
        <begin position="1"/>
        <end position="25"/>
    </location>
</feature>
<dbReference type="PROSITE" id="PS51257">
    <property type="entry name" value="PROKAR_LIPOPROTEIN"/>
    <property type="match status" value="1"/>
</dbReference>
<feature type="chain" id="PRO_5038841112" evidence="3">
    <location>
        <begin position="26"/>
        <end position="357"/>
    </location>
</feature>
<dbReference type="SUPFAM" id="SSF53822">
    <property type="entry name" value="Periplasmic binding protein-like I"/>
    <property type="match status" value="1"/>
</dbReference>
<sequence length="357" mass="37270">MSAYGRRLLAGAGVLCLGLALVACGGDDSGGGGDEEGRLEMGIAVANVSLNFAIEMSDGATQAATDDGNVDFQVVGPPDTDGPAEVQLFQNLVTTARDGVILENLDPPLFTRPAAEAIDSGVPVIALDTSPTDGSKIEFYVGNDNYDLGAQMAGELLKHLSPTATGTVVVGVPNPGTPVLDNRAAGIKETLNAKAPGITVLGPFQTYSEPTKNYSAWSSLVSAHGDALAFLGVGDADSYDLARLKQEKNGKWLTAGFDVDDKTLQAVKDGTNFTTIDPEHYLKGYLASAMLIKSVRGELELPKGWFVSPGLIVTKENVDDVIQRGSTPAAAKAGYQSQIDSLLKDPAANTKPMDQAR</sequence>
<dbReference type="RefSeq" id="WP_184995051.1">
    <property type="nucleotide sequence ID" value="NZ_BOMK01000041.1"/>
</dbReference>
<dbReference type="Pfam" id="PF13407">
    <property type="entry name" value="Peripla_BP_4"/>
    <property type="match status" value="1"/>
</dbReference>
<proteinExistence type="inferred from homology"/>
<keyword evidence="6" id="KW-1185">Reference proteome</keyword>
<protein>
    <submittedName>
        <fullName evidence="5">Ribose transport system substrate-binding protein</fullName>
    </submittedName>
</protein>